<evidence type="ECO:0000256" key="3">
    <source>
        <dbReference type="ARBA" id="ARBA00022692"/>
    </source>
</evidence>
<keyword evidence="12" id="KW-1185">Reference proteome</keyword>
<evidence type="ECO:0000256" key="6">
    <source>
        <dbReference type="ARBA" id="ARBA00022968"/>
    </source>
</evidence>
<evidence type="ECO:0000256" key="7">
    <source>
        <dbReference type="ARBA" id="ARBA00022989"/>
    </source>
</evidence>
<reference evidence="11 12" key="1">
    <citation type="submission" date="2020-08" db="EMBL/GenBank/DDBJ databases">
        <title>Sequencing the genomes of 1000 actinobacteria strains.</title>
        <authorList>
            <person name="Klenk H.-P."/>
        </authorList>
    </citation>
    <scope>NUCLEOTIDE SEQUENCE [LARGE SCALE GENOMIC DNA]</scope>
    <source>
        <strain evidence="11 12">DSM 45886</strain>
    </source>
</reference>
<dbReference type="AlphaFoldDB" id="A0A7W7WST0"/>
<keyword evidence="6" id="KW-0735">Signal-anchor</keyword>
<dbReference type="SUPFAM" id="SSF82093">
    <property type="entry name" value="Heme chaperone CcmE"/>
    <property type="match status" value="1"/>
</dbReference>
<dbReference type="EMBL" id="JACHJW010000001">
    <property type="protein sequence ID" value="MBB4962536.1"/>
    <property type="molecule type" value="Genomic_DNA"/>
</dbReference>
<evidence type="ECO:0000256" key="5">
    <source>
        <dbReference type="ARBA" id="ARBA00022748"/>
    </source>
</evidence>
<evidence type="ECO:0000256" key="9">
    <source>
        <dbReference type="ARBA" id="ARBA00023136"/>
    </source>
</evidence>
<dbReference type="GO" id="GO:0046872">
    <property type="term" value="F:metal ion binding"/>
    <property type="evidence" value="ECO:0007669"/>
    <property type="project" value="UniProtKB-KW"/>
</dbReference>
<dbReference type="PANTHER" id="PTHR34128">
    <property type="entry name" value="CYTOCHROME C-TYPE BIOGENESIS PROTEIN CCME HOMOLOG, MITOCHONDRIAL"/>
    <property type="match status" value="1"/>
</dbReference>
<protein>
    <submittedName>
        <fullName evidence="11">Cytochrome c-type biogenesis protein CcmE</fullName>
    </submittedName>
</protein>
<dbReference type="InterPro" id="IPR012340">
    <property type="entry name" value="NA-bd_OB-fold"/>
</dbReference>
<dbReference type="Gene3D" id="2.40.50.140">
    <property type="entry name" value="Nucleic acid-binding proteins"/>
    <property type="match status" value="1"/>
</dbReference>
<evidence type="ECO:0000256" key="1">
    <source>
        <dbReference type="ARBA" id="ARBA00004370"/>
    </source>
</evidence>
<dbReference type="GO" id="GO:0017003">
    <property type="term" value="P:protein-heme linkage"/>
    <property type="evidence" value="ECO:0007669"/>
    <property type="project" value="InterPro"/>
</dbReference>
<feature type="binding site" description="covalent" evidence="10">
    <location>
        <position position="119"/>
    </location>
    <ligand>
        <name>heme</name>
        <dbReference type="ChEBI" id="CHEBI:30413"/>
    </ligand>
</feature>
<gene>
    <name evidence="11" type="ORF">FHR38_006269</name>
</gene>
<comment type="subcellular location">
    <subcellularLocation>
        <location evidence="1">Membrane</location>
    </subcellularLocation>
</comment>
<evidence type="ECO:0000256" key="8">
    <source>
        <dbReference type="ARBA" id="ARBA00023004"/>
    </source>
</evidence>
<keyword evidence="9" id="KW-0472">Membrane</keyword>
<keyword evidence="7" id="KW-1133">Transmembrane helix</keyword>
<name>A0A7W7WST0_9ACTN</name>
<organism evidence="11 12">
    <name type="scientific">Micromonospora polyrhachis</name>
    <dbReference type="NCBI Taxonomy" id="1282883"/>
    <lineage>
        <taxon>Bacteria</taxon>
        <taxon>Bacillati</taxon>
        <taxon>Actinomycetota</taxon>
        <taxon>Actinomycetes</taxon>
        <taxon>Micromonosporales</taxon>
        <taxon>Micromonosporaceae</taxon>
        <taxon>Micromonospora</taxon>
    </lineage>
</organism>
<evidence type="ECO:0000256" key="10">
    <source>
        <dbReference type="PIRSR" id="PIRSR604329-50"/>
    </source>
</evidence>
<keyword evidence="8 10" id="KW-0408">Iron</keyword>
<dbReference type="GO" id="GO:0017004">
    <property type="term" value="P:cytochrome complex assembly"/>
    <property type="evidence" value="ECO:0007669"/>
    <property type="project" value="UniProtKB-KW"/>
</dbReference>
<dbReference type="GO" id="GO:0020037">
    <property type="term" value="F:heme binding"/>
    <property type="evidence" value="ECO:0007669"/>
    <property type="project" value="InterPro"/>
</dbReference>
<dbReference type="PANTHER" id="PTHR34128:SF2">
    <property type="entry name" value="CYTOCHROME C-TYPE BIOGENESIS PROTEIN CCME HOMOLOG, MITOCHONDRIAL"/>
    <property type="match status" value="1"/>
</dbReference>
<evidence type="ECO:0000313" key="11">
    <source>
        <dbReference type="EMBL" id="MBB4962536.1"/>
    </source>
</evidence>
<accession>A0A7W7WST0</accession>
<keyword evidence="5" id="KW-0201">Cytochrome c-type biogenesis</keyword>
<dbReference type="GO" id="GO:0005886">
    <property type="term" value="C:plasma membrane"/>
    <property type="evidence" value="ECO:0007669"/>
    <property type="project" value="InterPro"/>
</dbReference>
<evidence type="ECO:0000256" key="4">
    <source>
        <dbReference type="ARBA" id="ARBA00022723"/>
    </source>
</evidence>
<keyword evidence="3" id="KW-0812">Transmembrane</keyword>
<keyword evidence="4 10" id="KW-0479">Metal-binding</keyword>
<dbReference type="InterPro" id="IPR036127">
    <property type="entry name" value="CcmE-like_sf"/>
</dbReference>
<dbReference type="RefSeq" id="WP_184538812.1">
    <property type="nucleotide sequence ID" value="NZ_JACHJW010000001.1"/>
</dbReference>
<evidence type="ECO:0000313" key="12">
    <source>
        <dbReference type="Proteomes" id="UP000578819"/>
    </source>
</evidence>
<evidence type="ECO:0000256" key="2">
    <source>
        <dbReference type="ARBA" id="ARBA00022617"/>
    </source>
</evidence>
<dbReference type="Proteomes" id="UP000578819">
    <property type="component" value="Unassembled WGS sequence"/>
</dbReference>
<sequence>MRSDRRGRYATLAILTAAVGLLVTSGLNGTLRYYRTPGEVTADPATSRERVRLSGVVAPGSVHHEAGRTVFRLTEDGQEVTVMQHGVPPATFREGEGAVVEGVLGPDGIFHSDQVIVRHGNEYQAPSAPPAAG</sequence>
<keyword evidence="2 10" id="KW-0349">Heme</keyword>
<dbReference type="Pfam" id="PF03100">
    <property type="entry name" value="CcmE"/>
    <property type="match status" value="1"/>
</dbReference>
<feature type="binding site" description="axial binding residue" evidence="10">
    <location>
        <position position="123"/>
    </location>
    <ligand>
        <name>heme</name>
        <dbReference type="ChEBI" id="CHEBI:30413"/>
    </ligand>
    <ligandPart>
        <name>Fe</name>
        <dbReference type="ChEBI" id="CHEBI:18248"/>
    </ligandPart>
</feature>
<comment type="caution">
    <text evidence="11">The sequence shown here is derived from an EMBL/GenBank/DDBJ whole genome shotgun (WGS) entry which is preliminary data.</text>
</comment>
<proteinExistence type="predicted"/>
<dbReference type="InterPro" id="IPR004329">
    <property type="entry name" value="CcmE"/>
</dbReference>